<evidence type="ECO:0000313" key="3">
    <source>
        <dbReference type="Proteomes" id="UP000429211"/>
    </source>
</evidence>
<sequence>MDDEHEDDDGIDAARSGGRNEDSGDETRGVQVTDPSEIGRGTPDSGMEQGRPDTPRVNGTGESVQQVAFQWRSAPLPTVDEFAGYERIQPGAANRIITMAEKSLDAEIEAQRKANEVAADDHKAQNICMVITTTAYSILPYAGFGSAIACAAFGQPVAATSGTLIGAVTAGLQIIQEIRKKEITTRPRRLRYAGGRGWLYLLGDENAVISGLWEH</sequence>
<dbReference type="AlphaFoldDB" id="A0A7J5TJT9"/>
<feature type="compositionally biased region" description="Acidic residues" evidence="1">
    <location>
        <begin position="1"/>
        <end position="11"/>
    </location>
</feature>
<dbReference type="EMBL" id="WDPD01000001">
    <property type="protein sequence ID" value="KAB7462293.1"/>
    <property type="molecule type" value="Genomic_DNA"/>
</dbReference>
<dbReference type="Proteomes" id="UP000429211">
    <property type="component" value="Unassembled WGS sequence"/>
</dbReference>
<dbReference type="InterPro" id="IPR019284">
    <property type="entry name" value="RP532"/>
</dbReference>
<feature type="region of interest" description="Disordered" evidence="1">
    <location>
        <begin position="1"/>
        <end position="61"/>
    </location>
</feature>
<dbReference type="RefSeq" id="WP_129879765.1">
    <property type="nucleotide sequence ID" value="NZ_JADMPY010000003.1"/>
</dbReference>
<evidence type="ECO:0000313" key="2">
    <source>
        <dbReference type="EMBL" id="KAB7462293.1"/>
    </source>
</evidence>
<organism evidence="2 3">
    <name type="scientific">Bifidobacterium dentium</name>
    <dbReference type="NCBI Taxonomy" id="1689"/>
    <lineage>
        <taxon>Bacteria</taxon>
        <taxon>Bacillati</taxon>
        <taxon>Actinomycetota</taxon>
        <taxon>Actinomycetes</taxon>
        <taxon>Bifidobacteriales</taxon>
        <taxon>Bifidobacteriaceae</taxon>
        <taxon>Bifidobacterium</taxon>
    </lineage>
</organism>
<dbReference type="Pfam" id="PF10097">
    <property type="entry name" value="DUF2335"/>
    <property type="match status" value="1"/>
</dbReference>
<gene>
    <name evidence="2" type="ORF">GBB04_00425</name>
</gene>
<accession>A0A7J5TJT9</accession>
<protein>
    <submittedName>
        <fullName evidence="2">DUF2335 domain-containing protein</fullName>
    </submittedName>
</protein>
<name>A0A7J5TJT9_9BIFI</name>
<evidence type="ECO:0000256" key="1">
    <source>
        <dbReference type="SAM" id="MobiDB-lite"/>
    </source>
</evidence>
<proteinExistence type="predicted"/>
<comment type="caution">
    <text evidence="2">The sequence shown here is derived from an EMBL/GenBank/DDBJ whole genome shotgun (WGS) entry which is preliminary data.</text>
</comment>
<feature type="compositionally biased region" description="Basic and acidic residues" evidence="1">
    <location>
        <begin position="18"/>
        <end position="28"/>
    </location>
</feature>
<reference evidence="2 3" key="1">
    <citation type="journal article" date="2019" name="Nat. Med.">
        <title>A library of human gut bacterial isolates paired with longitudinal multiomics data enables mechanistic microbiome research.</title>
        <authorList>
            <person name="Poyet M."/>
            <person name="Groussin M."/>
            <person name="Gibbons S.M."/>
            <person name="Avila-Pacheco J."/>
            <person name="Jiang X."/>
            <person name="Kearney S.M."/>
            <person name="Perrotta A.R."/>
            <person name="Berdy B."/>
            <person name="Zhao S."/>
            <person name="Lieberman T.D."/>
            <person name="Swanson P.K."/>
            <person name="Smith M."/>
            <person name="Roesemann S."/>
            <person name="Alexander J.E."/>
            <person name="Rich S.A."/>
            <person name="Livny J."/>
            <person name="Vlamakis H."/>
            <person name="Clish C."/>
            <person name="Bullock K."/>
            <person name="Deik A."/>
            <person name="Scott J."/>
            <person name="Pierce K.A."/>
            <person name="Xavier R.J."/>
            <person name="Alm E.J."/>
        </authorList>
    </citation>
    <scope>NUCLEOTIDE SEQUENCE [LARGE SCALE GENOMIC DNA]</scope>
    <source>
        <strain evidence="2 3">BIOML-A2</strain>
    </source>
</reference>